<evidence type="ECO:0000256" key="2">
    <source>
        <dbReference type="ARBA" id="ARBA00001913"/>
    </source>
</evidence>
<dbReference type="FunFam" id="3.40.50.670:FF:000001">
    <property type="entry name" value="DNA topoisomerase 2"/>
    <property type="match status" value="1"/>
</dbReference>
<evidence type="ECO:0000256" key="1">
    <source>
        <dbReference type="ARBA" id="ARBA00000185"/>
    </source>
</evidence>
<comment type="catalytic activity">
    <reaction evidence="1">
        <text>ATP-dependent breakage, passage and rejoining of double-stranded DNA.</text>
        <dbReference type="EC" id="5.6.2.2"/>
    </reaction>
</comment>
<dbReference type="InterPro" id="IPR013757">
    <property type="entry name" value="Topo_IIA_A_a_sf"/>
</dbReference>
<dbReference type="InterPro" id="IPR013759">
    <property type="entry name" value="Topo_IIA_B_C"/>
</dbReference>
<accession>A0A6C0IRH5</accession>
<proteinExistence type="inferred from homology"/>
<dbReference type="InterPro" id="IPR050634">
    <property type="entry name" value="DNA_Topoisomerase_II"/>
</dbReference>
<organism evidence="15">
    <name type="scientific">viral metagenome</name>
    <dbReference type="NCBI Taxonomy" id="1070528"/>
    <lineage>
        <taxon>unclassified sequences</taxon>
        <taxon>metagenomes</taxon>
        <taxon>organismal metagenomes</taxon>
    </lineage>
</organism>
<keyword evidence="9" id="KW-0460">Magnesium</keyword>
<dbReference type="Gene3D" id="3.90.199.10">
    <property type="entry name" value="Topoisomerase II, domain 5"/>
    <property type="match status" value="1"/>
</dbReference>
<dbReference type="InterPro" id="IPR031660">
    <property type="entry name" value="TOPRIM_C"/>
</dbReference>
<reference evidence="15" key="1">
    <citation type="journal article" date="2020" name="Nature">
        <title>Giant virus diversity and host interactions through global metagenomics.</title>
        <authorList>
            <person name="Schulz F."/>
            <person name="Roux S."/>
            <person name="Paez-Espino D."/>
            <person name="Jungbluth S."/>
            <person name="Walsh D.A."/>
            <person name="Denef V.J."/>
            <person name="McMahon K.D."/>
            <person name="Konstantinidis K.T."/>
            <person name="Eloe-Fadrosh E.A."/>
            <person name="Kyrpides N.C."/>
            <person name="Woyke T."/>
        </authorList>
    </citation>
    <scope>NUCLEOTIDE SEQUENCE</scope>
    <source>
        <strain evidence="15">GVMAG-M-3300024261-37</strain>
    </source>
</reference>
<evidence type="ECO:0000256" key="7">
    <source>
        <dbReference type="ARBA" id="ARBA00022741"/>
    </source>
</evidence>
<evidence type="ECO:0000256" key="3">
    <source>
        <dbReference type="ARBA" id="ARBA00001946"/>
    </source>
</evidence>
<dbReference type="InterPro" id="IPR002205">
    <property type="entry name" value="Topo_IIA_dom_A"/>
</dbReference>
<comment type="similarity">
    <text evidence="4">Belongs to the type II topoisomerase family.</text>
</comment>
<keyword evidence="12" id="KW-0413">Isomerase</keyword>
<dbReference type="InterPro" id="IPR013506">
    <property type="entry name" value="Topo_IIA_bsu_dom2"/>
</dbReference>
<dbReference type="Gene3D" id="3.30.565.10">
    <property type="entry name" value="Histidine kinase-like ATPase, C-terminal domain"/>
    <property type="match status" value="1"/>
</dbReference>
<dbReference type="InterPro" id="IPR006171">
    <property type="entry name" value="TOPRIM_dom"/>
</dbReference>
<protein>
    <recommendedName>
        <fullName evidence="5">DNA topoisomerase (ATP-hydrolyzing)</fullName>
        <ecNumber evidence="5">5.6.2.2</ecNumber>
    </recommendedName>
</protein>
<dbReference type="GO" id="GO:0005634">
    <property type="term" value="C:nucleus"/>
    <property type="evidence" value="ECO:0007669"/>
    <property type="project" value="TreeGrafter"/>
</dbReference>
<dbReference type="PANTHER" id="PTHR10169:SF38">
    <property type="entry name" value="DNA TOPOISOMERASE 2"/>
    <property type="match status" value="1"/>
</dbReference>
<dbReference type="GO" id="GO:0000819">
    <property type="term" value="P:sister chromatid segregation"/>
    <property type="evidence" value="ECO:0007669"/>
    <property type="project" value="TreeGrafter"/>
</dbReference>
<dbReference type="GO" id="GO:0003677">
    <property type="term" value="F:DNA binding"/>
    <property type="evidence" value="ECO:0007669"/>
    <property type="project" value="UniProtKB-KW"/>
</dbReference>
<dbReference type="PRINTS" id="PR00418">
    <property type="entry name" value="TPI2FAMILY"/>
</dbReference>
<evidence type="ECO:0000256" key="11">
    <source>
        <dbReference type="ARBA" id="ARBA00023125"/>
    </source>
</evidence>
<dbReference type="GO" id="GO:0046872">
    <property type="term" value="F:metal ion binding"/>
    <property type="evidence" value="ECO:0007669"/>
    <property type="project" value="UniProtKB-KW"/>
</dbReference>
<keyword evidence="10" id="KW-0799">Topoisomerase</keyword>
<dbReference type="InterPro" id="IPR014721">
    <property type="entry name" value="Ribsml_uS5_D2-typ_fold_subgr"/>
</dbReference>
<feature type="domain" description="Topo IIA-type catalytic" evidence="14">
    <location>
        <begin position="680"/>
        <end position="1113"/>
    </location>
</feature>
<comment type="cofactor">
    <cofactor evidence="3">
        <name>Mg(2+)</name>
        <dbReference type="ChEBI" id="CHEBI:18420"/>
    </cofactor>
</comment>
<dbReference type="PROSITE" id="PS50880">
    <property type="entry name" value="TOPRIM"/>
    <property type="match status" value="1"/>
</dbReference>
<dbReference type="Gene3D" id="3.30.230.10">
    <property type="match status" value="1"/>
</dbReference>
<dbReference type="InterPro" id="IPR001241">
    <property type="entry name" value="Topo_IIA"/>
</dbReference>
<dbReference type="InterPro" id="IPR013758">
    <property type="entry name" value="Topo_IIA_A/C_ab"/>
</dbReference>
<keyword evidence="11" id="KW-0238">DNA-binding</keyword>
<name>A0A6C0IRH5_9ZZZZ</name>
<evidence type="ECO:0000256" key="5">
    <source>
        <dbReference type="ARBA" id="ARBA00012895"/>
    </source>
</evidence>
<dbReference type="InterPro" id="IPR001154">
    <property type="entry name" value="TopoII_euk"/>
</dbReference>
<dbReference type="GO" id="GO:0006265">
    <property type="term" value="P:DNA topological change"/>
    <property type="evidence" value="ECO:0007669"/>
    <property type="project" value="InterPro"/>
</dbReference>
<dbReference type="GO" id="GO:0005524">
    <property type="term" value="F:ATP binding"/>
    <property type="evidence" value="ECO:0007669"/>
    <property type="project" value="UniProtKB-KW"/>
</dbReference>
<dbReference type="PANTHER" id="PTHR10169">
    <property type="entry name" value="DNA TOPOISOMERASE/GYRASE"/>
    <property type="match status" value="1"/>
</dbReference>
<dbReference type="Gene3D" id="3.30.1360.40">
    <property type="match status" value="1"/>
</dbReference>
<dbReference type="InterPro" id="IPR018522">
    <property type="entry name" value="TopoIIA_CS"/>
</dbReference>
<dbReference type="Gene3D" id="3.40.50.670">
    <property type="match status" value="1"/>
</dbReference>
<dbReference type="Pfam" id="PF16898">
    <property type="entry name" value="TOPRIM_C"/>
    <property type="match status" value="1"/>
</dbReference>
<evidence type="ECO:0000256" key="9">
    <source>
        <dbReference type="ARBA" id="ARBA00022842"/>
    </source>
</evidence>
<dbReference type="PROSITE" id="PS00177">
    <property type="entry name" value="TOPOISOMERASE_II"/>
    <property type="match status" value="1"/>
</dbReference>
<dbReference type="Gene3D" id="3.30.1490.30">
    <property type="match status" value="1"/>
</dbReference>
<dbReference type="SUPFAM" id="SSF56719">
    <property type="entry name" value="Type II DNA topoisomerase"/>
    <property type="match status" value="1"/>
</dbReference>
<dbReference type="FunFam" id="3.90.199.10:FF:000002">
    <property type="entry name" value="DNA topoisomerase 2"/>
    <property type="match status" value="1"/>
</dbReference>
<dbReference type="EC" id="5.6.2.2" evidence="5"/>
<evidence type="ECO:0000256" key="10">
    <source>
        <dbReference type="ARBA" id="ARBA00023029"/>
    </source>
</evidence>
<dbReference type="GO" id="GO:0003918">
    <property type="term" value="F:DNA topoisomerase type II (double strand cut, ATP-hydrolyzing) activity"/>
    <property type="evidence" value="ECO:0007669"/>
    <property type="project" value="UniProtKB-EC"/>
</dbReference>
<dbReference type="Pfam" id="PF00204">
    <property type="entry name" value="DNA_gyraseB"/>
    <property type="match status" value="1"/>
</dbReference>
<dbReference type="PRINTS" id="PR01158">
    <property type="entry name" value="TOPISMRASEII"/>
</dbReference>
<evidence type="ECO:0000256" key="6">
    <source>
        <dbReference type="ARBA" id="ARBA00022723"/>
    </source>
</evidence>
<feature type="domain" description="Toprim" evidence="13">
    <location>
        <begin position="432"/>
        <end position="550"/>
    </location>
</feature>
<dbReference type="AlphaFoldDB" id="A0A6C0IRH5"/>
<sequence length="1151" mass="132742">MTKEAKLAKQYQSMTALEHIKKKPDTYIGAIDKDTTTTWTYDKDSDKIVWRSFEWVPGFYKCFDEALVNARDHAVRMQLSKESNKNLVRNIEIERDGEVLSILNDGNGIDIAIHPKDKIYIPEMIFMHLRTSTNYDDEEKKLVGGKNGFGIKLVFIFAKWGIIETVDHVRKLKYIQKVENNLTKIHKPVITKYTGKPYTKVTWFPDYQLFGLDGMTDSIWDHLQKRAFDIAAVTSKTMKVKLQNEVLPIKSFEQYVDMYIGEKEELKRCYQSTERWDIVVTLSPLDEFTQVSFVNGINTGKGGKHVDYISNQICKKMIEYIKKKKKITVKPTTIKEQLIVFVNCMIENPAFDSQTKDYMNTPVSKFGSKFEITDKTIEKLAKMGVMDAAISLNEVKQNKAAKRTDGKKSRVIKGIPKLIDANKAGGPESHKCFLILCEGDSAKAGVMSGLSKKDRDWYGVFPLKGKLMNTLDAPQARINNNIEIANIKKIMGLQTGKTYKTIKDVESALRYGKILIMTDQDLDGSHIKALCLNFFNSQWSELFQLNGFIGYMNTPIIKAVKGKRMKQFYNENAYEIWKKANNGGKGWKIKYYKGLGTSTASEFKEYMLNKKIISFNCNTTEDIDSIDKVFNKARADDRKEWLGNYDTNNRLDTDKEIIPIADFIDKEMIHFSKYDCERSIGNLIDGFKTSQRKIAYTCFKRKLTKELKVAQLAGSVSETSEYHHGEMSLVGAIIKLAQEYLGSNNLNILMPNGQFGTRLEGGSDHASPRYIYTVLNTLTRMLFPQEDDKILNYLNEDGILVEPDHFLPIIPMILVNGGKGIGTGFSYEVLQYNVLTITKYLKNRLKGEKQTVDWVPYYEGFKGSITKTAENKYMLKGKYQTLSHDTIRVTELPVGLWTTQFKEHLEYLMDDKTPKGKKKKPIIKSFKDEGTESMVDFRIRFQPGQLSNLATKKVDQFQNMLEKTLKLTTSKSATNMYLFDEKQQLKKYLGLEDIVNKYYPVRLDGYARRKEYQLKILEREMNVLSSKARFVSEVMQGTIVLVKVKKDVVIETLKNKNYKIIDDDKDYGYLRSMRIDSMEEENWEKLKAELNKVEHQYIQLKKKGIEKIWTEELENFEVAFKKYQKERDKRVYGAAVKKKSKVKKTKATPQK</sequence>
<evidence type="ECO:0000259" key="14">
    <source>
        <dbReference type="PROSITE" id="PS52040"/>
    </source>
</evidence>
<dbReference type="InterPro" id="IPR013760">
    <property type="entry name" value="Topo_IIA-like_dom_sf"/>
</dbReference>
<keyword evidence="8" id="KW-0067">ATP-binding</keyword>
<keyword evidence="7" id="KW-0547">Nucleotide-binding</keyword>
<evidence type="ECO:0000256" key="12">
    <source>
        <dbReference type="ARBA" id="ARBA00023235"/>
    </source>
</evidence>
<evidence type="ECO:0000256" key="4">
    <source>
        <dbReference type="ARBA" id="ARBA00011080"/>
    </source>
</evidence>
<dbReference type="SUPFAM" id="SSF54211">
    <property type="entry name" value="Ribosomal protein S5 domain 2-like"/>
    <property type="match status" value="1"/>
</dbReference>
<evidence type="ECO:0000313" key="15">
    <source>
        <dbReference type="EMBL" id="QHT95016.1"/>
    </source>
</evidence>
<dbReference type="PROSITE" id="PS52040">
    <property type="entry name" value="TOPO_IIA"/>
    <property type="match status" value="1"/>
</dbReference>
<evidence type="ECO:0000256" key="8">
    <source>
        <dbReference type="ARBA" id="ARBA00022840"/>
    </source>
</evidence>
<dbReference type="InterPro" id="IPR036890">
    <property type="entry name" value="HATPase_C_sf"/>
</dbReference>
<dbReference type="EMBL" id="MN740233">
    <property type="protein sequence ID" value="QHT95016.1"/>
    <property type="molecule type" value="Genomic_DNA"/>
</dbReference>
<dbReference type="SMART" id="SM00434">
    <property type="entry name" value="TOP4c"/>
    <property type="match status" value="1"/>
</dbReference>
<dbReference type="Pfam" id="PF00521">
    <property type="entry name" value="DNA_topoisoIV"/>
    <property type="match status" value="1"/>
</dbReference>
<dbReference type="Gene3D" id="1.10.268.10">
    <property type="entry name" value="Topoisomerase, domain 3"/>
    <property type="match status" value="1"/>
</dbReference>
<dbReference type="SMART" id="SM00433">
    <property type="entry name" value="TOP2c"/>
    <property type="match status" value="1"/>
</dbReference>
<dbReference type="InterPro" id="IPR020568">
    <property type="entry name" value="Ribosomal_Su5_D2-typ_SF"/>
</dbReference>
<dbReference type="SUPFAM" id="SSF55874">
    <property type="entry name" value="ATPase domain of HSP90 chaperone/DNA topoisomerase II/histidine kinase"/>
    <property type="match status" value="1"/>
</dbReference>
<dbReference type="GO" id="GO:0000712">
    <property type="term" value="P:resolution of meiotic recombination intermediates"/>
    <property type="evidence" value="ECO:0007669"/>
    <property type="project" value="TreeGrafter"/>
</dbReference>
<comment type="cofactor">
    <cofactor evidence="2">
        <name>Ca(2+)</name>
        <dbReference type="ChEBI" id="CHEBI:29108"/>
    </cofactor>
</comment>
<dbReference type="FunFam" id="3.30.230.10:FF:000008">
    <property type="entry name" value="DNA topoisomerase 2"/>
    <property type="match status" value="1"/>
</dbReference>
<keyword evidence="6" id="KW-0479">Metal-binding</keyword>
<evidence type="ECO:0000259" key="13">
    <source>
        <dbReference type="PROSITE" id="PS50880"/>
    </source>
</evidence>
<dbReference type="Pfam" id="PF01751">
    <property type="entry name" value="Toprim"/>
    <property type="match status" value="1"/>
</dbReference>